<dbReference type="EMBL" id="CAJVPL010001859">
    <property type="protein sequence ID" value="CAG8590359.1"/>
    <property type="molecule type" value="Genomic_DNA"/>
</dbReference>
<dbReference type="InterPro" id="IPR036910">
    <property type="entry name" value="HMG_box_dom_sf"/>
</dbReference>
<keyword evidence="1" id="KW-0238">DNA-binding</keyword>
<evidence type="ECO:0000313" key="4">
    <source>
        <dbReference type="EMBL" id="CAG8590359.1"/>
    </source>
</evidence>
<dbReference type="GO" id="GO:0003677">
    <property type="term" value="F:DNA binding"/>
    <property type="evidence" value="ECO:0007669"/>
    <property type="project" value="UniProtKB-UniRule"/>
</dbReference>
<feature type="domain" description="HMG box" evidence="3">
    <location>
        <begin position="44"/>
        <end position="114"/>
    </location>
</feature>
<dbReference type="SUPFAM" id="SSF47095">
    <property type="entry name" value="HMG-box"/>
    <property type="match status" value="1"/>
</dbReference>
<accession>A0A9N9C7X4</accession>
<sequence length="314" mass="36703">MINPSINYAYLTDVEMQLLQQCAYQLTLSLNELTKSAVKKRRNPPRPQNSWIIFRRDYEAYLRLCNQNVKSKVKETAKECSLKWRNLSSEVKHFFKILEKIACENHKRTYPNYKYKPKHAKNTSHKEFIFREQKKYVSISPTKLSTITSNSPQEPIQINRPPYLIYNSPQETIQIYEPPSLTSNSPQEPIQTQEPVQIDSSPSLTSNSPKEPIQIDRLPFLTLAIYNNQDYTNNFTTGIYNQQDYSNDFTTTIYNQQDYTTAIYNQQDYTNDLAQNSLDNTNFSSLKVMKISSPLTQSQSLTQLFMTKYDSCHF</sequence>
<keyword evidence="1" id="KW-0539">Nucleus</keyword>
<dbReference type="Gene3D" id="1.10.30.10">
    <property type="entry name" value="High mobility group box domain"/>
    <property type="match status" value="1"/>
</dbReference>
<reference evidence="4" key="1">
    <citation type="submission" date="2021-06" db="EMBL/GenBank/DDBJ databases">
        <authorList>
            <person name="Kallberg Y."/>
            <person name="Tangrot J."/>
            <person name="Rosling A."/>
        </authorList>
    </citation>
    <scope>NUCLEOTIDE SEQUENCE</scope>
    <source>
        <strain evidence="4">MT106</strain>
    </source>
</reference>
<dbReference type="Pfam" id="PF00505">
    <property type="entry name" value="HMG_box"/>
    <property type="match status" value="1"/>
</dbReference>
<proteinExistence type="predicted"/>
<feature type="region of interest" description="Disordered" evidence="2">
    <location>
        <begin position="177"/>
        <end position="211"/>
    </location>
</feature>
<dbReference type="CDD" id="cd01389">
    <property type="entry name" value="HMG-box_ROX1-like"/>
    <property type="match status" value="1"/>
</dbReference>
<dbReference type="GO" id="GO:0005634">
    <property type="term" value="C:nucleus"/>
    <property type="evidence" value="ECO:0007669"/>
    <property type="project" value="UniProtKB-UniRule"/>
</dbReference>
<keyword evidence="5" id="KW-1185">Reference proteome</keyword>
<dbReference type="InterPro" id="IPR009071">
    <property type="entry name" value="HMG_box_dom"/>
</dbReference>
<evidence type="ECO:0000259" key="3">
    <source>
        <dbReference type="PROSITE" id="PS50118"/>
    </source>
</evidence>
<organism evidence="4 5">
    <name type="scientific">Ambispora gerdemannii</name>
    <dbReference type="NCBI Taxonomy" id="144530"/>
    <lineage>
        <taxon>Eukaryota</taxon>
        <taxon>Fungi</taxon>
        <taxon>Fungi incertae sedis</taxon>
        <taxon>Mucoromycota</taxon>
        <taxon>Glomeromycotina</taxon>
        <taxon>Glomeromycetes</taxon>
        <taxon>Archaeosporales</taxon>
        <taxon>Ambisporaceae</taxon>
        <taxon>Ambispora</taxon>
    </lineage>
</organism>
<dbReference type="SMART" id="SM00398">
    <property type="entry name" value="HMG"/>
    <property type="match status" value="1"/>
</dbReference>
<dbReference type="OrthoDB" id="6247875at2759"/>
<evidence type="ECO:0000313" key="5">
    <source>
        <dbReference type="Proteomes" id="UP000789831"/>
    </source>
</evidence>
<comment type="caution">
    <text evidence="4">The sequence shown here is derived from an EMBL/GenBank/DDBJ whole genome shotgun (WGS) entry which is preliminary data.</text>
</comment>
<gene>
    <name evidence="4" type="ORF">AGERDE_LOCUS8574</name>
</gene>
<name>A0A9N9C7X4_9GLOM</name>
<evidence type="ECO:0000256" key="1">
    <source>
        <dbReference type="PROSITE-ProRule" id="PRU00267"/>
    </source>
</evidence>
<feature type="compositionally biased region" description="Polar residues" evidence="2">
    <location>
        <begin position="180"/>
        <end position="209"/>
    </location>
</feature>
<feature type="DNA-binding region" description="HMG box" evidence="1">
    <location>
        <begin position="44"/>
        <end position="114"/>
    </location>
</feature>
<dbReference type="PROSITE" id="PS50118">
    <property type="entry name" value="HMG_BOX_2"/>
    <property type="match status" value="1"/>
</dbReference>
<evidence type="ECO:0000256" key="2">
    <source>
        <dbReference type="SAM" id="MobiDB-lite"/>
    </source>
</evidence>
<dbReference type="AlphaFoldDB" id="A0A9N9C7X4"/>
<protein>
    <submittedName>
        <fullName evidence="4">543_t:CDS:1</fullName>
    </submittedName>
</protein>
<dbReference type="Proteomes" id="UP000789831">
    <property type="component" value="Unassembled WGS sequence"/>
</dbReference>